<name>A0A060RIC3_9STRE</name>
<dbReference type="GO" id="GO:0004061">
    <property type="term" value="F:arylformamidase activity"/>
    <property type="evidence" value="ECO:0007669"/>
    <property type="project" value="InterPro"/>
</dbReference>
<reference evidence="1 2" key="1">
    <citation type="submission" date="2014-02" db="EMBL/GenBank/DDBJ databases">
        <authorList>
            <person name="Manrique M."/>
        </authorList>
    </citation>
    <scope>NUCLEOTIDE SEQUENCE [LARGE SCALE GENOMIC DNA]</scope>
    <source>
        <strain evidence="1 2">LMG17956</strain>
    </source>
</reference>
<dbReference type="PANTHER" id="PTHR31118">
    <property type="entry name" value="CYCLASE-LIKE PROTEIN 2"/>
    <property type="match status" value="1"/>
</dbReference>
<protein>
    <submittedName>
        <fullName evidence="1">Putative cyclase</fullName>
    </submittedName>
</protein>
<dbReference type="GO" id="GO:0019441">
    <property type="term" value="P:L-tryptophan catabolic process to kynurenine"/>
    <property type="evidence" value="ECO:0007669"/>
    <property type="project" value="InterPro"/>
</dbReference>
<dbReference type="InterPro" id="IPR007325">
    <property type="entry name" value="KFase/CYL"/>
</dbReference>
<dbReference type="Pfam" id="PF04199">
    <property type="entry name" value="Cyclase"/>
    <property type="match status" value="1"/>
</dbReference>
<dbReference type="EMBL" id="CCBC010000205">
    <property type="protein sequence ID" value="CDO18836.1"/>
    <property type="molecule type" value="Genomic_DNA"/>
</dbReference>
<reference evidence="1 2" key="2">
    <citation type="submission" date="2014-05" db="EMBL/GenBank/DDBJ databases">
        <title>Genome sequence of Streptococcus gallolyticus.</title>
        <authorList>
            <person name="Del Campo R."/>
        </authorList>
    </citation>
    <scope>NUCLEOTIDE SEQUENCE [LARGE SCALE GENOMIC DNA]</scope>
    <source>
        <strain evidence="1 2">LMG17956</strain>
    </source>
</reference>
<dbReference type="AlphaFoldDB" id="A0A060RIC3"/>
<dbReference type="Gene3D" id="3.50.30.50">
    <property type="entry name" value="Putative cyclase"/>
    <property type="match status" value="1"/>
</dbReference>
<comment type="caution">
    <text evidence="1">The sequence shown here is derived from an EMBL/GenBank/DDBJ whole genome shotgun (WGS) entry which is preliminary data.</text>
</comment>
<sequence length="289" mass="32489">MIVIAVYKILVCLSSLFLEAVSYILYKQFLSSTKEALYMVSFNEVLSAVKSAKLVNLSHQIDENSPHFPLLPNLKKKDVFTLKDGFHVQEFSVVGQYGTHIDAPIHFIAGGKWLDEIPLEDLLLPLYVIDKSDAVAVNPNYELTKQDILAFEKYHGKIQPESFVAFRSDWSKRWPSQEALTNLDENGVQQTPGWSREALEFLIHERHVKAIGHETFDTDSGQAVANAGGKLQQEYYVLEQGVYQVEVLANLDKLPPTGALISIAYPNWKEATGSPVRAIAYVFENDVTD</sequence>
<dbReference type="SUPFAM" id="SSF102198">
    <property type="entry name" value="Putative cyclase"/>
    <property type="match status" value="1"/>
</dbReference>
<proteinExistence type="predicted"/>
<dbReference type="Proteomes" id="UP000027584">
    <property type="component" value="Unassembled WGS sequence"/>
</dbReference>
<dbReference type="InterPro" id="IPR037175">
    <property type="entry name" value="KFase_sf"/>
</dbReference>
<accession>A0A060RIC3</accession>
<dbReference type="PANTHER" id="PTHR31118:SF12">
    <property type="entry name" value="CYCLASE-LIKE PROTEIN 2"/>
    <property type="match status" value="1"/>
</dbReference>
<gene>
    <name evidence="1" type="ORF">BN963_SGAL_02043</name>
</gene>
<evidence type="ECO:0000313" key="1">
    <source>
        <dbReference type="EMBL" id="CDO18836.1"/>
    </source>
</evidence>
<evidence type="ECO:0000313" key="2">
    <source>
        <dbReference type="Proteomes" id="UP000027584"/>
    </source>
</evidence>
<organism evidence="1 2">
    <name type="scientific">Streptococcus gallolyticus</name>
    <dbReference type="NCBI Taxonomy" id="315405"/>
    <lineage>
        <taxon>Bacteria</taxon>
        <taxon>Bacillati</taxon>
        <taxon>Bacillota</taxon>
        <taxon>Bacilli</taxon>
        <taxon>Lactobacillales</taxon>
        <taxon>Streptococcaceae</taxon>
        <taxon>Streptococcus</taxon>
    </lineage>
</organism>